<reference evidence="1 2" key="1">
    <citation type="submission" date="2019-08" db="EMBL/GenBank/DDBJ databases">
        <title>Emerging of two pre-pandemic pathogenic O4:KUT lineages of Vibrio parahaemolyticus in coastal eastern China.</title>
        <authorList>
            <person name="Yu H."/>
        </authorList>
    </citation>
    <scope>NUCLEOTIDE SEQUENCE [LARGE SCALE GENOMIC DNA]</scope>
    <source>
        <strain evidence="1 2">HZ17-383</strain>
    </source>
</reference>
<comment type="caution">
    <text evidence="1">The sequence shown here is derived from an EMBL/GenBank/DDBJ whole genome shotgun (WGS) entry which is preliminary data.</text>
</comment>
<gene>
    <name evidence="1" type="ORF">FVP01_23360</name>
</gene>
<evidence type="ECO:0000313" key="2">
    <source>
        <dbReference type="Proteomes" id="UP000321504"/>
    </source>
</evidence>
<dbReference type="EMBL" id="VRMQ01000011">
    <property type="protein sequence ID" value="TXN13624.1"/>
    <property type="molecule type" value="Genomic_DNA"/>
</dbReference>
<proteinExistence type="predicted"/>
<dbReference type="RefSeq" id="WP_069525348.1">
    <property type="nucleotide sequence ID" value="NZ_CAWMVE010000028.1"/>
</dbReference>
<name>A0AA46L3P2_VIBPH</name>
<protein>
    <submittedName>
        <fullName evidence="1">Uncharacterized protein</fullName>
    </submittedName>
</protein>
<sequence>MSDKVIKSSTATIQVGATKADGKLELTESDLIFIPYNEKLGFGPYQFKRQDIAAVAKCLGKGGGVIPITTDAFRIKLANNTCYEFIVAKPEQWIDALGEIVS</sequence>
<dbReference type="Proteomes" id="UP000321504">
    <property type="component" value="Unassembled WGS sequence"/>
</dbReference>
<accession>A0AA46L3P2</accession>
<organism evidence="1 2">
    <name type="scientific">Vibrio parahaemolyticus</name>
    <dbReference type="NCBI Taxonomy" id="670"/>
    <lineage>
        <taxon>Bacteria</taxon>
        <taxon>Pseudomonadati</taxon>
        <taxon>Pseudomonadota</taxon>
        <taxon>Gammaproteobacteria</taxon>
        <taxon>Vibrionales</taxon>
        <taxon>Vibrionaceae</taxon>
        <taxon>Vibrio</taxon>
    </lineage>
</organism>
<evidence type="ECO:0000313" key="1">
    <source>
        <dbReference type="EMBL" id="TXN13624.1"/>
    </source>
</evidence>
<dbReference type="AlphaFoldDB" id="A0AA46L3P2"/>